<feature type="transmembrane region" description="Helical" evidence="9">
    <location>
        <begin position="38"/>
        <end position="56"/>
    </location>
</feature>
<dbReference type="InterPro" id="IPR004117">
    <property type="entry name" value="7tm6_olfct_rcpt"/>
</dbReference>
<evidence type="ECO:0000313" key="11">
    <source>
        <dbReference type="RefSeq" id="XP_014481876.1"/>
    </source>
</evidence>
<evidence type="ECO:0000313" key="10">
    <source>
        <dbReference type="Proteomes" id="UP000515204"/>
    </source>
</evidence>
<dbReference type="GO" id="GO:0005886">
    <property type="term" value="C:plasma membrane"/>
    <property type="evidence" value="ECO:0007669"/>
    <property type="project" value="UniProtKB-SubCell"/>
</dbReference>
<reference evidence="11" key="1">
    <citation type="submission" date="2025-08" db="UniProtKB">
        <authorList>
            <consortium name="RefSeq"/>
        </authorList>
    </citation>
    <scope>IDENTIFICATION</scope>
</reference>
<feature type="transmembrane region" description="Helical" evidence="9">
    <location>
        <begin position="132"/>
        <end position="153"/>
    </location>
</feature>
<evidence type="ECO:0000256" key="4">
    <source>
        <dbReference type="ARBA" id="ARBA00022725"/>
    </source>
</evidence>
<feature type="transmembrane region" description="Helical" evidence="9">
    <location>
        <begin position="76"/>
        <end position="94"/>
    </location>
</feature>
<dbReference type="AlphaFoldDB" id="A0A6P3XTS7"/>
<comment type="similarity">
    <text evidence="9">Belongs to the insect chemoreceptor superfamily. Heteromeric odorant receptor channel (TC 1.A.69) family.</text>
</comment>
<evidence type="ECO:0000256" key="8">
    <source>
        <dbReference type="ARBA" id="ARBA00023224"/>
    </source>
</evidence>
<evidence type="ECO:0000256" key="1">
    <source>
        <dbReference type="ARBA" id="ARBA00004141"/>
    </source>
</evidence>
<comment type="caution">
    <text evidence="9">Lacks conserved residue(s) required for the propagation of feature annotation.</text>
</comment>
<dbReference type="GO" id="GO:0005549">
    <property type="term" value="F:odorant binding"/>
    <property type="evidence" value="ECO:0007669"/>
    <property type="project" value="InterPro"/>
</dbReference>
<keyword evidence="2 9" id="KW-0716">Sensory transduction</keyword>
<dbReference type="GO" id="GO:0004984">
    <property type="term" value="F:olfactory receptor activity"/>
    <property type="evidence" value="ECO:0007669"/>
    <property type="project" value="InterPro"/>
</dbReference>
<feature type="transmembrane region" description="Helical" evidence="9">
    <location>
        <begin position="376"/>
        <end position="398"/>
    </location>
</feature>
<name>A0A6P3XTS7_DINQU</name>
<keyword evidence="3 9" id="KW-0812">Transmembrane</keyword>
<sequence length="405" mass="45738">MSSDESFASVIHVNVALLRLSGVVSCGGKATDVRRARILQTVLGTVAYGCLLTYSLLYTREFILYTVHLGTWMESLAMILSVMGGQARFTIILLSQRRFRRLLTVCEELWLTLSAREKGRVRDCMKGTRRLTYYYVFGCVFTIFFYAVANLFMKSRHDDSPANISRSLPYVCPIDVHRTPYYEITYAMQLCSMTNVGLTCAATDTIGPVLILTVSGHFKVLNSRIQRICERTCDKEGKSREDATVFLEDTSRSDHAMLDLKACVRYHQTILAFCKEVEKLTTGIFLSQLLTSTYNISLVGFKLAGDDPDKFKYTTQVLIAAIQLFLSNWPADVLLTESNAVAKAAYFTSWYRSPYRLKKSLHIITMRSQKAEQLTAGYFVPLSLQTFASMVSSAASFFTMMRSMN</sequence>
<dbReference type="RefSeq" id="XP_014481876.1">
    <property type="nucleotide sequence ID" value="XM_014626390.1"/>
</dbReference>
<evidence type="ECO:0000256" key="5">
    <source>
        <dbReference type="ARBA" id="ARBA00022989"/>
    </source>
</evidence>
<gene>
    <name evidence="11" type="primary">LOC106748145</name>
</gene>
<dbReference type="KEGG" id="dqu:106748145"/>
<dbReference type="GO" id="GO:0007165">
    <property type="term" value="P:signal transduction"/>
    <property type="evidence" value="ECO:0007669"/>
    <property type="project" value="UniProtKB-KW"/>
</dbReference>
<keyword evidence="10" id="KW-1185">Reference proteome</keyword>
<evidence type="ECO:0000256" key="9">
    <source>
        <dbReference type="RuleBase" id="RU351113"/>
    </source>
</evidence>
<dbReference type="PANTHER" id="PTHR21137">
    <property type="entry name" value="ODORANT RECEPTOR"/>
    <property type="match status" value="1"/>
</dbReference>
<keyword evidence="8 9" id="KW-0807">Transducer</keyword>
<keyword evidence="5 9" id="KW-1133">Transmembrane helix</keyword>
<dbReference type="GeneID" id="106748145"/>
<evidence type="ECO:0000256" key="3">
    <source>
        <dbReference type="ARBA" id="ARBA00022692"/>
    </source>
</evidence>
<keyword evidence="6 9" id="KW-0472">Membrane</keyword>
<dbReference type="OrthoDB" id="8185860at2759"/>
<comment type="subcellular location">
    <subcellularLocation>
        <location evidence="9">Cell membrane</location>
        <topology evidence="9">Multi-pass membrane protein</topology>
    </subcellularLocation>
    <subcellularLocation>
        <location evidence="1">Membrane</location>
        <topology evidence="1">Multi-pass membrane protein</topology>
    </subcellularLocation>
</comment>
<dbReference type="Pfam" id="PF02949">
    <property type="entry name" value="7tm_6"/>
    <property type="match status" value="1"/>
</dbReference>
<dbReference type="PANTHER" id="PTHR21137:SF44">
    <property type="entry name" value="ODORANT RECEPTOR 13A-RELATED"/>
    <property type="match status" value="1"/>
</dbReference>
<evidence type="ECO:0000256" key="2">
    <source>
        <dbReference type="ARBA" id="ARBA00022606"/>
    </source>
</evidence>
<keyword evidence="7 9" id="KW-0675">Receptor</keyword>
<proteinExistence type="inferred from homology"/>
<evidence type="ECO:0000256" key="6">
    <source>
        <dbReference type="ARBA" id="ARBA00023136"/>
    </source>
</evidence>
<organism evidence="10 11">
    <name type="scientific">Dinoponera quadriceps</name>
    <name type="common">South American ant</name>
    <dbReference type="NCBI Taxonomy" id="609295"/>
    <lineage>
        <taxon>Eukaryota</taxon>
        <taxon>Metazoa</taxon>
        <taxon>Ecdysozoa</taxon>
        <taxon>Arthropoda</taxon>
        <taxon>Hexapoda</taxon>
        <taxon>Insecta</taxon>
        <taxon>Pterygota</taxon>
        <taxon>Neoptera</taxon>
        <taxon>Endopterygota</taxon>
        <taxon>Hymenoptera</taxon>
        <taxon>Apocrita</taxon>
        <taxon>Aculeata</taxon>
        <taxon>Formicoidea</taxon>
        <taxon>Formicidae</taxon>
        <taxon>Ponerinae</taxon>
        <taxon>Ponerini</taxon>
        <taxon>Dinoponera</taxon>
    </lineage>
</organism>
<dbReference type="Proteomes" id="UP000515204">
    <property type="component" value="Unplaced"/>
</dbReference>
<accession>A0A6P3XTS7</accession>
<protein>
    <recommendedName>
        <fullName evidence="9">Odorant receptor</fullName>
    </recommendedName>
</protein>
<keyword evidence="4 9" id="KW-0552">Olfaction</keyword>
<evidence type="ECO:0000256" key="7">
    <source>
        <dbReference type="ARBA" id="ARBA00023170"/>
    </source>
</evidence>